<dbReference type="GO" id="GO:0048473">
    <property type="term" value="P:D-methionine transmembrane transport"/>
    <property type="evidence" value="ECO:0007669"/>
    <property type="project" value="TreeGrafter"/>
</dbReference>
<evidence type="ECO:0000256" key="8">
    <source>
        <dbReference type="RuleBase" id="RU363032"/>
    </source>
</evidence>
<feature type="transmembrane region" description="Helical" evidence="8">
    <location>
        <begin position="186"/>
        <end position="209"/>
    </location>
</feature>
<protein>
    <submittedName>
        <fullName evidence="10">Methionine ABC transporter permease</fullName>
    </submittedName>
</protein>
<keyword evidence="11" id="KW-1185">Reference proteome</keyword>
<feature type="domain" description="ABC transmembrane type-1" evidence="9">
    <location>
        <begin position="11"/>
        <end position="206"/>
    </location>
</feature>
<feature type="transmembrane region" description="Helical" evidence="8">
    <location>
        <begin position="20"/>
        <end position="39"/>
    </location>
</feature>
<sequence>MGFWPEILKATYETLYMTGLALFFAAVIGIPLGVFLNVVSSGGIMPRPVVYNFLGSIVNVLRSAPFVILMLAVTPITRLIAGTSIGSSAAIVPLTIGAAPFVARLIEANLREIDPGVVEAARAMGANTRQIIFKVLLPEARSGIILSLTNTAIAIIGYSAMAGAIGGGGLGDLGVRYGYMRFQTDVMLITVAILVALVEMVQATGNFLARKYKTK</sequence>
<dbReference type="Proteomes" id="UP000187485">
    <property type="component" value="Unassembled WGS sequence"/>
</dbReference>
<reference evidence="11" key="1">
    <citation type="submission" date="2016-12" db="EMBL/GenBank/DDBJ databases">
        <title>Draft Genome Sequences od Carboxydothermus pertinax and islandicus, Hydrogenogenic Carboxydotrophic Bacteria.</title>
        <authorList>
            <person name="Fukuyama Y."/>
            <person name="Ohmae K."/>
            <person name="Yoneda Y."/>
            <person name="Yoshida T."/>
            <person name="Sako Y."/>
        </authorList>
    </citation>
    <scope>NUCLEOTIDE SEQUENCE [LARGE SCALE GENOMIC DNA]</scope>
    <source>
        <strain evidence="11">Ug1</strain>
    </source>
</reference>
<evidence type="ECO:0000256" key="6">
    <source>
        <dbReference type="ARBA" id="ARBA00022989"/>
    </source>
</evidence>
<dbReference type="Pfam" id="PF00528">
    <property type="entry name" value="BPD_transp_1"/>
    <property type="match status" value="1"/>
</dbReference>
<evidence type="ECO:0000256" key="3">
    <source>
        <dbReference type="ARBA" id="ARBA00022448"/>
    </source>
</evidence>
<dbReference type="GO" id="GO:0005886">
    <property type="term" value="C:plasma membrane"/>
    <property type="evidence" value="ECO:0007669"/>
    <property type="project" value="UniProtKB-SubCell"/>
</dbReference>
<organism evidence="10 11">
    <name type="scientific">Carboxydothermus pertinax</name>
    <dbReference type="NCBI Taxonomy" id="870242"/>
    <lineage>
        <taxon>Bacteria</taxon>
        <taxon>Bacillati</taxon>
        <taxon>Bacillota</taxon>
        <taxon>Clostridia</taxon>
        <taxon>Thermoanaerobacterales</taxon>
        <taxon>Thermoanaerobacteraceae</taxon>
        <taxon>Carboxydothermus</taxon>
    </lineage>
</organism>
<evidence type="ECO:0000256" key="7">
    <source>
        <dbReference type="ARBA" id="ARBA00023136"/>
    </source>
</evidence>
<dbReference type="Gene3D" id="1.10.3720.10">
    <property type="entry name" value="MetI-like"/>
    <property type="match status" value="1"/>
</dbReference>
<dbReference type="InterPro" id="IPR051322">
    <property type="entry name" value="AA_ABC_Transporter_Permease"/>
</dbReference>
<dbReference type="PROSITE" id="PS50928">
    <property type="entry name" value="ABC_TM1"/>
    <property type="match status" value="1"/>
</dbReference>
<evidence type="ECO:0000313" key="10">
    <source>
        <dbReference type="EMBL" id="GAV23242.1"/>
    </source>
</evidence>
<keyword evidence="5 8" id="KW-0812">Transmembrane</keyword>
<dbReference type="PANTHER" id="PTHR30450">
    <property type="entry name" value="ABC TRANSPORTER PERMEASE"/>
    <property type="match status" value="1"/>
</dbReference>
<gene>
    <name evidence="10" type="ORF">cpu_17520</name>
</gene>
<evidence type="ECO:0000259" key="9">
    <source>
        <dbReference type="PROSITE" id="PS50928"/>
    </source>
</evidence>
<keyword evidence="3 8" id="KW-0813">Transport</keyword>
<dbReference type="STRING" id="870242.cpu_17520"/>
<keyword evidence="4" id="KW-1003">Cell membrane</keyword>
<name>A0A1L8CWF2_9THEO</name>
<feature type="transmembrane region" description="Helical" evidence="8">
    <location>
        <begin position="51"/>
        <end position="73"/>
    </location>
</feature>
<dbReference type="OrthoDB" id="9793490at2"/>
<dbReference type="InterPro" id="IPR000515">
    <property type="entry name" value="MetI-like"/>
</dbReference>
<evidence type="ECO:0000256" key="4">
    <source>
        <dbReference type="ARBA" id="ARBA00022475"/>
    </source>
</evidence>
<feature type="transmembrane region" description="Helical" evidence="8">
    <location>
        <begin position="144"/>
        <end position="166"/>
    </location>
</feature>
<keyword evidence="7 8" id="KW-0472">Membrane</keyword>
<evidence type="ECO:0000256" key="5">
    <source>
        <dbReference type="ARBA" id="ARBA00022692"/>
    </source>
</evidence>
<comment type="similarity">
    <text evidence="2">Belongs to the binding-protein-dependent transport system permease family. CysTW subfamily.</text>
</comment>
<comment type="caution">
    <text evidence="10">The sequence shown here is derived from an EMBL/GenBank/DDBJ whole genome shotgun (WGS) entry which is preliminary data.</text>
</comment>
<dbReference type="CDD" id="cd06261">
    <property type="entry name" value="TM_PBP2"/>
    <property type="match status" value="1"/>
</dbReference>
<dbReference type="InterPro" id="IPR035906">
    <property type="entry name" value="MetI-like_sf"/>
</dbReference>
<dbReference type="EMBL" id="BDJK01000036">
    <property type="protein sequence ID" value="GAV23242.1"/>
    <property type="molecule type" value="Genomic_DNA"/>
</dbReference>
<evidence type="ECO:0000256" key="2">
    <source>
        <dbReference type="ARBA" id="ARBA00007069"/>
    </source>
</evidence>
<feature type="transmembrane region" description="Helical" evidence="8">
    <location>
        <begin position="79"/>
        <end position="103"/>
    </location>
</feature>
<evidence type="ECO:0000313" key="11">
    <source>
        <dbReference type="Proteomes" id="UP000187485"/>
    </source>
</evidence>
<comment type="subcellular location">
    <subcellularLocation>
        <location evidence="1 8">Cell membrane</location>
        <topology evidence="1 8">Multi-pass membrane protein</topology>
    </subcellularLocation>
</comment>
<dbReference type="PANTHER" id="PTHR30450:SF1">
    <property type="entry name" value="D-METHIONINE TRANSPORT SYSTEM PERMEASE PROTEIN METI-RELATED"/>
    <property type="match status" value="1"/>
</dbReference>
<dbReference type="RefSeq" id="WP_075859682.1">
    <property type="nucleotide sequence ID" value="NZ_BDJK01000036.1"/>
</dbReference>
<dbReference type="NCBIfam" id="NF008049">
    <property type="entry name" value="PRK10782.1"/>
    <property type="match status" value="1"/>
</dbReference>
<proteinExistence type="inferred from homology"/>
<evidence type="ECO:0000256" key="1">
    <source>
        <dbReference type="ARBA" id="ARBA00004651"/>
    </source>
</evidence>
<accession>A0A1L8CWF2</accession>
<keyword evidence="6 8" id="KW-1133">Transmembrane helix</keyword>
<dbReference type="AlphaFoldDB" id="A0A1L8CWF2"/>
<dbReference type="FunFam" id="1.10.3720.10:FF:000002">
    <property type="entry name" value="D-methionine ABC transporter permease MetI"/>
    <property type="match status" value="1"/>
</dbReference>
<dbReference type="SUPFAM" id="SSF161098">
    <property type="entry name" value="MetI-like"/>
    <property type="match status" value="1"/>
</dbReference>